<reference evidence="1 2" key="1">
    <citation type="journal article" date="2014" name="Genome Announc.">
        <title>Genome Sequence of Afipia felis Strain 76713, Isolated in Hospital Water Using an Amoeba Co-Culture Procedure.</title>
        <authorList>
            <person name="Benamar S."/>
            <person name="La Scola B."/>
            <person name="Croce O."/>
        </authorList>
    </citation>
    <scope>NUCLEOTIDE SEQUENCE [LARGE SCALE GENOMIC DNA]</scope>
    <source>
        <strain evidence="1 2">76713</strain>
    </source>
</reference>
<keyword evidence="2" id="KW-1185">Reference proteome</keyword>
<evidence type="ECO:0000313" key="1">
    <source>
        <dbReference type="EMBL" id="CEG08751.1"/>
    </source>
</evidence>
<accession>A0A090MMZ6</accession>
<dbReference type="Proteomes" id="UP000035762">
    <property type="component" value="Unassembled WGS sequence"/>
</dbReference>
<dbReference type="RefSeq" id="WP_197083227.1">
    <property type="nucleotide sequence ID" value="NZ_CCAZ020000001.1"/>
</dbReference>
<evidence type="ECO:0000313" key="2">
    <source>
        <dbReference type="Proteomes" id="UP000035762"/>
    </source>
</evidence>
<organism evidence="1 2">
    <name type="scientific">Afipia felis</name>
    <name type="common">Cat scratch disease bacillus</name>
    <dbReference type="NCBI Taxonomy" id="1035"/>
    <lineage>
        <taxon>Bacteria</taxon>
        <taxon>Pseudomonadati</taxon>
        <taxon>Pseudomonadota</taxon>
        <taxon>Alphaproteobacteria</taxon>
        <taxon>Hyphomicrobiales</taxon>
        <taxon>Nitrobacteraceae</taxon>
        <taxon>Afipia</taxon>
    </lineage>
</organism>
<sequence length="87" mass="9382">MSDFREMVHSITEEPSMSDPAVAIPARVTALINDLDDLASAALAPETREIVAGEFHSIEMIQTRAALILSFIQSMNVTPFRANGGGH</sequence>
<gene>
    <name evidence="1" type="ORF">BN961_02169</name>
</gene>
<dbReference type="EMBL" id="CCAZ020000001">
    <property type="protein sequence ID" value="CEG08751.1"/>
    <property type="molecule type" value="Genomic_DNA"/>
</dbReference>
<protein>
    <submittedName>
        <fullName evidence="1">Uncharacterized protein</fullName>
    </submittedName>
</protein>
<dbReference type="AlphaFoldDB" id="A0A090MMZ6"/>
<comment type="caution">
    <text evidence="1">The sequence shown here is derived from an EMBL/GenBank/DDBJ whole genome shotgun (WGS) entry which is preliminary data.</text>
</comment>
<proteinExistence type="predicted"/>
<name>A0A090MMZ6_AFIFE</name>
<dbReference type="STRING" id="1035.BN961_02169"/>